<proteinExistence type="predicted"/>
<dbReference type="InterPro" id="IPR004260">
    <property type="entry name" value="Pyr-dimer_DNA_glycosylase"/>
</dbReference>
<dbReference type="NCBIfam" id="TIGR02328">
    <property type="entry name" value="TIGR02328 family protein"/>
    <property type="match status" value="1"/>
</dbReference>
<organism evidence="1 2">
    <name type="scientific">Companilactobacillus bobalius</name>
    <dbReference type="NCBI Taxonomy" id="2801451"/>
    <lineage>
        <taxon>Bacteria</taxon>
        <taxon>Bacillati</taxon>
        <taxon>Bacillota</taxon>
        <taxon>Bacilli</taxon>
        <taxon>Lactobacillales</taxon>
        <taxon>Lactobacillaceae</taxon>
        <taxon>Companilactobacillus</taxon>
    </lineage>
</organism>
<sequence length="121" mass="14497">MRLWHEDLISKLPRQQLLGQHREIAALRGNGWGKKHSTVNYVFKHSPYKLYQFHLLVMNEMVSRGYKPNDNWFDPKYRGIHCEPYNELEKTPNTRPIYPEHNDAYLRECIDNLKAKGIFIQ</sequence>
<gene>
    <name evidence="1" type="ORF">LKACC16343_01454</name>
</gene>
<dbReference type="EMBL" id="MYFM01000004">
    <property type="protein sequence ID" value="OVE97572.1"/>
    <property type="molecule type" value="Genomic_DNA"/>
</dbReference>
<evidence type="ECO:0008006" key="3">
    <source>
        <dbReference type="Google" id="ProtNLM"/>
    </source>
</evidence>
<dbReference type="Proteomes" id="UP000196232">
    <property type="component" value="Unassembled WGS sequence"/>
</dbReference>
<dbReference type="AlphaFoldDB" id="A0A202FAU2"/>
<dbReference type="RefSeq" id="WP_056954848.1">
    <property type="nucleotide sequence ID" value="NZ_LNUA01000029.1"/>
</dbReference>
<dbReference type="SUPFAM" id="SSF47077">
    <property type="entry name" value="T4 endonuclease V"/>
    <property type="match status" value="1"/>
</dbReference>
<dbReference type="Pfam" id="PF03013">
    <property type="entry name" value="Pyr_excise"/>
    <property type="match status" value="1"/>
</dbReference>
<name>A0A202FAU2_9LACO</name>
<accession>A0A202FAU2</accession>
<evidence type="ECO:0000313" key="2">
    <source>
        <dbReference type="Proteomes" id="UP000196232"/>
    </source>
</evidence>
<evidence type="ECO:0000313" key="1">
    <source>
        <dbReference type="EMBL" id="OVE97572.1"/>
    </source>
</evidence>
<dbReference type="InterPro" id="IPR012650">
    <property type="entry name" value="CHP02328"/>
</dbReference>
<protein>
    <recommendedName>
        <fullName evidence="3">Pyrimidine dimer DNA glycosylase</fullName>
    </recommendedName>
</protein>
<comment type="caution">
    <text evidence="1">The sequence shown here is derived from an EMBL/GenBank/DDBJ whole genome shotgun (WGS) entry which is preliminary data.</text>
</comment>
<reference evidence="1 2" key="1">
    <citation type="submission" date="2017-03" db="EMBL/GenBank/DDBJ databases">
        <title>Genome sequence of Lactobacillus bobalius KACC 16343.</title>
        <authorList>
            <person name="Chun J."/>
        </authorList>
    </citation>
    <scope>NUCLEOTIDE SEQUENCE [LARGE SCALE GENOMIC DNA]</scope>
    <source>
        <strain evidence="1 2">KACC 16343</strain>
    </source>
</reference>